<keyword evidence="6" id="KW-0067">ATP-binding</keyword>
<feature type="compositionally biased region" description="Basic and acidic residues" evidence="9">
    <location>
        <begin position="478"/>
        <end position="492"/>
    </location>
</feature>
<dbReference type="EC" id="2.7.11.1" evidence="1"/>
<dbReference type="GO" id="GO:0004674">
    <property type="term" value="F:protein serine/threonine kinase activity"/>
    <property type="evidence" value="ECO:0007669"/>
    <property type="project" value="UniProtKB-KW"/>
</dbReference>
<dbReference type="Proteomes" id="UP000215127">
    <property type="component" value="Chromosome 6"/>
</dbReference>
<evidence type="ECO:0000256" key="8">
    <source>
        <dbReference type="ARBA" id="ARBA00048679"/>
    </source>
</evidence>
<protein>
    <recommendedName>
        <fullName evidence="1">non-specific serine/threonine protein kinase</fullName>
        <ecNumber evidence="1">2.7.11.1</ecNumber>
    </recommendedName>
</protein>
<dbReference type="PANTHER" id="PTHR24356:SF400">
    <property type="entry name" value="SERINE_THREONINE-PROTEIN KINASE CBK1"/>
    <property type="match status" value="1"/>
</dbReference>
<dbReference type="Gene3D" id="3.30.200.20">
    <property type="entry name" value="Phosphorylase Kinase, domain 1"/>
    <property type="match status" value="1"/>
</dbReference>
<evidence type="ECO:0000256" key="7">
    <source>
        <dbReference type="ARBA" id="ARBA00047899"/>
    </source>
</evidence>
<evidence type="ECO:0000256" key="9">
    <source>
        <dbReference type="SAM" id="MobiDB-lite"/>
    </source>
</evidence>
<comment type="catalytic activity">
    <reaction evidence="7">
        <text>L-threonyl-[protein] + ATP = O-phospho-L-threonyl-[protein] + ADP + H(+)</text>
        <dbReference type="Rhea" id="RHEA:46608"/>
        <dbReference type="Rhea" id="RHEA-COMP:11060"/>
        <dbReference type="Rhea" id="RHEA-COMP:11605"/>
        <dbReference type="ChEBI" id="CHEBI:15378"/>
        <dbReference type="ChEBI" id="CHEBI:30013"/>
        <dbReference type="ChEBI" id="CHEBI:30616"/>
        <dbReference type="ChEBI" id="CHEBI:61977"/>
        <dbReference type="ChEBI" id="CHEBI:456216"/>
        <dbReference type="EC" id="2.7.11.1"/>
    </reaction>
</comment>
<dbReference type="Gene3D" id="1.10.510.10">
    <property type="entry name" value="Transferase(Phosphotransferase) domain 1"/>
    <property type="match status" value="1"/>
</dbReference>
<gene>
    <name evidence="11" type="ORF">ZT3D7_G6805</name>
</gene>
<dbReference type="InterPro" id="IPR050236">
    <property type="entry name" value="Ser_Thr_kinase_AGC"/>
</dbReference>
<evidence type="ECO:0000313" key="12">
    <source>
        <dbReference type="Proteomes" id="UP000215127"/>
    </source>
</evidence>
<accession>A0A1X7RW36</accession>
<evidence type="ECO:0000256" key="1">
    <source>
        <dbReference type="ARBA" id="ARBA00012513"/>
    </source>
</evidence>
<keyword evidence="4" id="KW-0547">Nucleotide-binding</keyword>
<organism evidence="11 12">
    <name type="scientific">Zymoseptoria tritici (strain ST99CH_3D7)</name>
    <dbReference type="NCBI Taxonomy" id="1276538"/>
    <lineage>
        <taxon>Eukaryota</taxon>
        <taxon>Fungi</taxon>
        <taxon>Dikarya</taxon>
        <taxon>Ascomycota</taxon>
        <taxon>Pezizomycotina</taxon>
        <taxon>Dothideomycetes</taxon>
        <taxon>Dothideomycetidae</taxon>
        <taxon>Mycosphaerellales</taxon>
        <taxon>Mycosphaerellaceae</taxon>
        <taxon>Zymoseptoria</taxon>
    </lineage>
</organism>
<keyword evidence="5" id="KW-0418">Kinase</keyword>
<comment type="catalytic activity">
    <reaction evidence="8">
        <text>L-seryl-[protein] + ATP = O-phospho-L-seryl-[protein] + ADP + H(+)</text>
        <dbReference type="Rhea" id="RHEA:17989"/>
        <dbReference type="Rhea" id="RHEA-COMP:9863"/>
        <dbReference type="Rhea" id="RHEA-COMP:11604"/>
        <dbReference type="ChEBI" id="CHEBI:15378"/>
        <dbReference type="ChEBI" id="CHEBI:29999"/>
        <dbReference type="ChEBI" id="CHEBI:30616"/>
        <dbReference type="ChEBI" id="CHEBI:83421"/>
        <dbReference type="ChEBI" id="CHEBI:456216"/>
        <dbReference type="EC" id="2.7.11.1"/>
    </reaction>
</comment>
<feature type="region of interest" description="Disordered" evidence="9">
    <location>
        <begin position="1"/>
        <end position="38"/>
    </location>
</feature>
<dbReference type="AlphaFoldDB" id="A0A1X7RW36"/>
<dbReference type="InterPro" id="IPR011009">
    <property type="entry name" value="Kinase-like_dom_sf"/>
</dbReference>
<dbReference type="PANTHER" id="PTHR24356">
    <property type="entry name" value="SERINE/THREONINE-PROTEIN KINASE"/>
    <property type="match status" value="1"/>
</dbReference>
<dbReference type="GO" id="GO:0005524">
    <property type="term" value="F:ATP binding"/>
    <property type="evidence" value="ECO:0007669"/>
    <property type="project" value="UniProtKB-KW"/>
</dbReference>
<evidence type="ECO:0000256" key="2">
    <source>
        <dbReference type="ARBA" id="ARBA00022527"/>
    </source>
</evidence>
<sequence>MEEVQVDGQNGAEADSGPAATNASQESHATKHSHHRVSERIEALAAKFAVTSGGLDTVVHRSNSRARPTVPHIDTNVEANSSSRGMNSNASPQTASSASTSARDFNSNWSPMSTASTAATSYTSPGSFSFAMRNRTTPEDLHHLGKGAGTGDENTLPPIEEDSGRFLLIPVQETLVEGVIPTIATVENAAAAKCALETSYSQLSEPSSPRSIRRKKFEQRMGDFGMPHDERVAARALWLKSESDHLRQMRVLKSTSLARRETKGISIAGFDVIRVLGKGSFGVVRLVTERQAKPKDTDTTTLPDDSVVTDVANMDGTAKRNLPSGKPLSDVFAMKVIRKSEMLRACQEGHLRAERDFLVASEGSRWVVPLIASFQDNTNLYLVMEYMIGGDFLGLLLREDVLEEGVAKYASGHLKISDFGLAFNGHWAHSQSYYNSQRETLLDKLGIKIRGDDQDILDDLEASTTDPRRRPTPKPSRSKLDPADEAAREGLLPHRNRTERRKLARSIVGTSQYMAPEVILGQPYDGRCDWWSVGIILYECLYGRTPFYCENRQRTKESIVRWRETLKFPEGVERWSRPGSEEGRRKLEAPTAVVVDLLRGLLCDKEGRLSSRQYRQEGRLGRRMSAAAIGGRDGMGSGGASPLARHVYANGAEEIKSHPFFAGIPWSQVHLLPPPFVPRVRERQSITKYFEEEKDIVSDLGEEGDGGSETGEGSEGSGIEEGVMFELEGLEDEEVEKMLGCKRKVEKWKRLRAVREKVVLGIEAVPEADEELRRIKEHYGMGYEGWKARRKVEVAEMRAERGVDAEKVLARCVVEMDAGGGKGGKERKRARDRVLRDGGLGRKVLELRKLGAFWGYTYRRPKGVVIVGGGGGRRGRRGGLERGTILPVVGGGSDGKEEERGDVWGLGEGWK</sequence>
<keyword evidence="3" id="KW-0808">Transferase</keyword>
<evidence type="ECO:0000259" key="10">
    <source>
        <dbReference type="PROSITE" id="PS50011"/>
    </source>
</evidence>
<evidence type="ECO:0000256" key="3">
    <source>
        <dbReference type="ARBA" id="ARBA00022679"/>
    </source>
</evidence>
<feature type="region of interest" description="Disordered" evidence="9">
    <location>
        <begin position="139"/>
        <end position="159"/>
    </location>
</feature>
<name>A0A1X7RW36_ZYMT9</name>
<feature type="region of interest" description="Disordered" evidence="9">
    <location>
        <begin position="885"/>
        <end position="911"/>
    </location>
</feature>
<keyword evidence="12" id="KW-1185">Reference proteome</keyword>
<dbReference type="GO" id="GO:0035556">
    <property type="term" value="P:intracellular signal transduction"/>
    <property type="evidence" value="ECO:0007669"/>
    <property type="project" value="TreeGrafter"/>
</dbReference>
<dbReference type="Pfam" id="PF00069">
    <property type="entry name" value="Pkinase"/>
    <property type="match status" value="1"/>
</dbReference>
<dbReference type="InterPro" id="IPR000719">
    <property type="entry name" value="Prot_kinase_dom"/>
</dbReference>
<dbReference type="SUPFAM" id="SSF56112">
    <property type="entry name" value="Protein kinase-like (PK-like)"/>
    <property type="match status" value="1"/>
</dbReference>
<reference evidence="11 12" key="1">
    <citation type="submission" date="2016-06" db="EMBL/GenBank/DDBJ databases">
        <authorList>
            <person name="Kjaerup R.B."/>
            <person name="Dalgaard T.S."/>
            <person name="Juul-Madsen H.R."/>
        </authorList>
    </citation>
    <scope>NUCLEOTIDE SEQUENCE [LARGE SCALE GENOMIC DNA]</scope>
</reference>
<feature type="region of interest" description="Disordered" evidence="9">
    <location>
        <begin position="59"/>
        <end position="103"/>
    </location>
</feature>
<evidence type="ECO:0000256" key="5">
    <source>
        <dbReference type="ARBA" id="ARBA00022777"/>
    </source>
</evidence>
<evidence type="ECO:0000256" key="6">
    <source>
        <dbReference type="ARBA" id="ARBA00022840"/>
    </source>
</evidence>
<dbReference type="STRING" id="1276538.A0A1X7RW36"/>
<keyword evidence="2" id="KW-0723">Serine/threonine-protein kinase</keyword>
<feature type="region of interest" description="Disordered" evidence="9">
    <location>
        <begin position="459"/>
        <end position="495"/>
    </location>
</feature>
<evidence type="ECO:0000256" key="4">
    <source>
        <dbReference type="ARBA" id="ARBA00022741"/>
    </source>
</evidence>
<dbReference type="PROSITE" id="PS50011">
    <property type="entry name" value="PROTEIN_KINASE_DOM"/>
    <property type="match status" value="1"/>
</dbReference>
<feature type="compositionally biased region" description="Gly residues" evidence="9">
    <location>
        <begin position="707"/>
        <end position="716"/>
    </location>
</feature>
<evidence type="ECO:0000313" key="11">
    <source>
        <dbReference type="EMBL" id="SMQ51652.1"/>
    </source>
</evidence>
<dbReference type="EMBL" id="LT853697">
    <property type="protein sequence ID" value="SMQ51652.1"/>
    <property type="molecule type" value="Genomic_DNA"/>
</dbReference>
<feature type="region of interest" description="Disordered" evidence="9">
    <location>
        <begin position="698"/>
        <end position="719"/>
    </location>
</feature>
<feature type="compositionally biased region" description="Polar residues" evidence="9">
    <location>
        <begin position="77"/>
        <end position="86"/>
    </location>
</feature>
<proteinExistence type="predicted"/>
<feature type="domain" description="Protein kinase" evidence="10">
    <location>
        <begin position="270"/>
        <end position="620"/>
    </location>
</feature>
<feature type="compositionally biased region" description="Low complexity" evidence="9">
    <location>
        <begin position="87"/>
        <end position="102"/>
    </location>
</feature>